<dbReference type="InterPro" id="IPR003959">
    <property type="entry name" value="ATPase_AAA_core"/>
</dbReference>
<reference evidence="15 16" key="1">
    <citation type="submission" date="2019-12" db="EMBL/GenBank/DDBJ databases">
        <authorList>
            <person name="Scholz U."/>
            <person name="Mascher M."/>
            <person name="Fiebig A."/>
        </authorList>
    </citation>
    <scope>NUCLEOTIDE SEQUENCE</scope>
</reference>
<evidence type="ECO:0000256" key="8">
    <source>
        <dbReference type="ARBA" id="ARBA00022946"/>
    </source>
</evidence>
<evidence type="ECO:0000256" key="3">
    <source>
        <dbReference type="ARBA" id="ARBA00010550"/>
    </source>
</evidence>
<evidence type="ECO:0000313" key="16">
    <source>
        <dbReference type="Proteomes" id="UP001189122"/>
    </source>
</evidence>
<name>A0A7I8JBE0_SPIIN</name>
<dbReference type="Pfam" id="PF01434">
    <property type="entry name" value="Peptidase_M41"/>
    <property type="match status" value="1"/>
</dbReference>
<evidence type="ECO:0000256" key="6">
    <source>
        <dbReference type="ARBA" id="ARBA00022801"/>
    </source>
</evidence>
<dbReference type="GO" id="GO:0005524">
    <property type="term" value="F:ATP binding"/>
    <property type="evidence" value="ECO:0007669"/>
    <property type="project" value="UniProtKB-KW"/>
</dbReference>
<dbReference type="Pfam" id="PF06480">
    <property type="entry name" value="FtsH_ext"/>
    <property type="match status" value="1"/>
</dbReference>
<keyword evidence="5" id="KW-0547">Nucleotide-binding</keyword>
<dbReference type="Gene3D" id="1.10.8.60">
    <property type="match status" value="1"/>
</dbReference>
<sequence length="609" mass="65251">MATSSASLGANGLSRCSNKQHLNKEIYGRQVTLPGLSTECSIEACLCNSIFGPEGHEGRRGFLKFLLGNAGLSLPALVAQSASADDQGPSSSRMSYSRFLEYLDKDRVTRVDLYENGTIAIVEAISPELGNRLQRVRVQLPGLSQEILKKFREKNVDFAAHNAQEDSGSLLFNLIGNLAFPLLLIGGLFLLSRRSSGGAGGPGGPGFPLTFGQSKAKFQMEPNTGVTFDDVAGVDEAKQDFMEVVEFLKKPERFTAVGARIPKGVLLAIAGEAGVPFFSISGSEFVEMFVGKAKENAPCIVFVDEIDAVGRQRGTGIGGGNDEREQTLNQLLTEMDGFEGNTGIIVVSVDVPDDPGFSGADLANLLNEAAILAGRRGRTAISSKEIDDSIDRIVAGMEGTVMTDGRSKSLVAYHEVGHAIWHDAVQKVTLVPRGQARGLTWFIPSEDPTLISKQQLFARIVGGLGGRAAEEIIFGESEVTTGAAGDLQQITGLARQMVTTFGMSDIGPWSLVEPSAQSGDVIMRMMARNSMSEKLAEDIDAAVKRISDSAYVIALEHIRSNREAIDKIVEVLIEKETLSGDEFRAILSEFVEIPVENRVPSSPQAAVPV</sequence>
<keyword evidence="4" id="KW-0645">Protease</keyword>
<comment type="similarity">
    <text evidence="3">In the N-terminal section; belongs to the AAA ATPase family.</text>
</comment>
<dbReference type="InterPro" id="IPR027417">
    <property type="entry name" value="P-loop_NTPase"/>
</dbReference>
<evidence type="ECO:0000259" key="11">
    <source>
        <dbReference type="Pfam" id="PF00004"/>
    </source>
</evidence>
<feature type="domain" description="Peptidase M41 FtsH extracellular" evidence="13">
    <location>
        <begin position="82"/>
        <end position="160"/>
    </location>
</feature>
<comment type="subcellular location">
    <subcellularLocation>
        <location evidence="1">Membrane</location>
    </subcellularLocation>
</comment>
<evidence type="ECO:0000259" key="14">
    <source>
        <dbReference type="Pfam" id="PF17862"/>
    </source>
</evidence>
<dbReference type="GO" id="GO:0008270">
    <property type="term" value="F:zinc ion binding"/>
    <property type="evidence" value="ECO:0007669"/>
    <property type="project" value="InterPro"/>
</dbReference>
<dbReference type="FunFam" id="1.20.58.760:FF:000035">
    <property type="entry name" value="ATP-dependent zinc metalloprotease FTSH 6 chloroplastic"/>
    <property type="match status" value="1"/>
</dbReference>
<feature type="domain" description="AAA ATPase AAA+ lid" evidence="14">
    <location>
        <begin position="355"/>
        <end position="387"/>
    </location>
</feature>
<evidence type="ECO:0000256" key="7">
    <source>
        <dbReference type="ARBA" id="ARBA00022840"/>
    </source>
</evidence>
<dbReference type="Pfam" id="PF17862">
    <property type="entry name" value="AAA_lid_3"/>
    <property type="match status" value="1"/>
</dbReference>
<evidence type="ECO:0000256" key="9">
    <source>
        <dbReference type="ARBA" id="ARBA00023078"/>
    </source>
</evidence>
<keyword evidence="9" id="KW-0793">Thylakoid</keyword>
<keyword evidence="6" id="KW-0378">Hydrolase</keyword>
<evidence type="ECO:0000259" key="13">
    <source>
        <dbReference type="Pfam" id="PF06480"/>
    </source>
</evidence>
<dbReference type="GO" id="GO:0004222">
    <property type="term" value="F:metalloendopeptidase activity"/>
    <property type="evidence" value="ECO:0007669"/>
    <property type="project" value="InterPro"/>
</dbReference>
<dbReference type="PANTHER" id="PTHR23076:SF139">
    <property type="entry name" value="ATP-DEPENDENT ZINC METALLOPROTEASE FTSH 2, CHLOROPLASTIC"/>
    <property type="match status" value="1"/>
</dbReference>
<evidence type="ECO:0000256" key="10">
    <source>
        <dbReference type="ARBA" id="ARBA00023136"/>
    </source>
</evidence>
<proteinExistence type="inferred from homology"/>
<evidence type="ECO:0000259" key="12">
    <source>
        <dbReference type="Pfam" id="PF01434"/>
    </source>
</evidence>
<keyword evidence="16" id="KW-1185">Reference proteome</keyword>
<evidence type="ECO:0000313" key="15">
    <source>
        <dbReference type="EMBL" id="CAA2627522.1"/>
    </source>
</evidence>
<accession>A0A7I8JBE0</accession>
<gene>
    <name evidence="15" type="ORF">SI7747_10013175</name>
</gene>
<dbReference type="GO" id="GO:0006508">
    <property type="term" value="P:proteolysis"/>
    <property type="evidence" value="ECO:0007669"/>
    <property type="project" value="UniProtKB-KW"/>
</dbReference>
<organism evidence="15">
    <name type="scientific">Spirodela intermedia</name>
    <name type="common">Intermediate duckweed</name>
    <dbReference type="NCBI Taxonomy" id="51605"/>
    <lineage>
        <taxon>Eukaryota</taxon>
        <taxon>Viridiplantae</taxon>
        <taxon>Streptophyta</taxon>
        <taxon>Embryophyta</taxon>
        <taxon>Tracheophyta</taxon>
        <taxon>Spermatophyta</taxon>
        <taxon>Magnoliopsida</taxon>
        <taxon>Liliopsida</taxon>
        <taxon>Araceae</taxon>
        <taxon>Lemnoideae</taxon>
        <taxon>Spirodela</taxon>
    </lineage>
</organism>
<evidence type="ECO:0000256" key="5">
    <source>
        <dbReference type="ARBA" id="ARBA00022741"/>
    </source>
</evidence>
<dbReference type="InterPro" id="IPR011546">
    <property type="entry name" value="Pept_M41_FtsH_extracell"/>
</dbReference>
<feature type="domain" description="ATPase AAA-type core" evidence="11">
    <location>
        <begin position="268"/>
        <end position="347"/>
    </location>
</feature>
<evidence type="ECO:0000256" key="4">
    <source>
        <dbReference type="ARBA" id="ARBA00022670"/>
    </source>
</evidence>
<dbReference type="InterPro" id="IPR000642">
    <property type="entry name" value="Peptidase_M41"/>
</dbReference>
<dbReference type="EMBL" id="CACRZD030000010">
    <property type="protein sequence ID" value="CAA6666782.1"/>
    <property type="molecule type" value="Genomic_DNA"/>
</dbReference>
<keyword evidence="7" id="KW-0067">ATP-binding</keyword>
<dbReference type="Gene3D" id="1.20.58.760">
    <property type="entry name" value="Peptidase M41"/>
    <property type="match status" value="1"/>
</dbReference>
<evidence type="ECO:0000256" key="2">
    <source>
        <dbReference type="ARBA" id="ARBA00010044"/>
    </source>
</evidence>
<feature type="domain" description="Peptidase M41" evidence="12">
    <location>
        <begin position="403"/>
        <end position="586"/>
    </location>
</feature>
<dbReference type="Gene3D" id="3.30.720.210">
    <property type="match status" value="1"/>
</dbReference>
<dbReference type="GO" id="GO:0009535">
    <property type="term" value="C:chloroplast thylakoid membrane"/>
    <property type="evidence" value="ECO:0007669"/>
    <property type="project" value="TreeGrafter"/>
</dbReference>
<dbReference type="SUPFAM" id="SSF140990">
    <property type="entry name" value="FtsH protease domain-like"/>
    <property type="match status" value="1"/>
</dbReference>
<keyword evidence="10" id="KW-0472">Membrane</keyword>
<dbReference type="GO" id="GO:0004176">
    <property type="term" value="F:ATP-dependent peptidase activity"/>
    <property type="evidence" value="ECO:0007669"/>
    <property type="project" value="InterPro"/>
</dbReference>
<evidence type="ECO:0000256" key="1">
    <source>
        <dbReference type="ARBA" id="ARBA00004370"/>
    </source>
</evidence>
<dbReference type="InterPro" id="IPR041569">
    <property type="entry name" value="AAA_lid_3"/>
</dbReference>
<dbReference type="AlphaFoldDB" id="A0A7I8JBE0"/>
<dbReference type="GO" id="GO:0016887">
    <property type="term" value="F:ATP hydrolysis activity"/>
    <property type="evidence" value="ECO:0007669"/>
    <property type="project" value="InterPro"/>
</dbReference>
<dbReference type="EMBL" id="LR743597">
    <property type="protein sequence ID" value="CAA2627522.1"/>
    <property type="molecule type" value="Genomic_DNA"/>
</dbReference>
<dbReference type="InterPro" id="IPR037219">
    <property type="entry name" value="Peptidase_M41-like"/>
</dbReference>
<dbReference type="PANTHER" id="PTHR23076">
    <property type="entry name" value="METALLOPROTEASE M41 FTSH"/>
    <property type="match status" value="1"/>
</dbReference>
<dbReference type="FunFam" id="3.30.720.210:FF:000002">
    <property type="entry name" value="ATP-dependent zinc metalloprotease FTSH chloroplastic"/>
    <property type="match status" value="1"/>
</dbReference>
<dbReference type="Proteomes" id="UP001189122">
    <property type="component" value="Unassembled WGS sequence"/>
</dbReference>
<comment type="similarity">
    <text evidence="2">In the C-terminal section; belongs to the peptidase M41 family.</text>
</comment>
<dbReference type="Gene3D" id="3.40.50.300">
    <property type="entry name" value="P-loop containing nucleotide triphosphate hydrolases"/>
    <property type="match status" value="1"/>
</dbReference>
<dbReference type="Pfam" id="PF00004">
    <property type="entry name" value="AAA"/>
    <property type="match status" value="1"/>
</dbReference>
<dbReference type="SUPFAM" id="SSF52540">
    <property type="entry name" value="P-loop containing nucleoside triphosphate hydrolases"/>
    <property type="match status" value="1"/>
</dbReference>
<protein>
    <submittedName>
        <fullName evidence="15">Uncharacterized protein</fullName>
    </submittedName>
</protein>
<keyword evidence="8" id="KW-0809">Transit peptide</keyword>